<dbReference type="RefSeq" id="WP_301208866.1">
    <property type="nucleotide sequence ID" value="NZ_JAROCF010000001.1"/>
</dbReference>
<organism evidence="15 16">
    <name type="scientific">Leifsonia williamsii</name>
    <dbReference type="NCBI Taxonomy" id="3035919"/>
    <lineage>
        <taxon>Bacteria</taxon>
        <taxon>Bacillati</taxon>
        <taxon>Actinomycetota</taxon>
        <taxon>Actinomycetes</taxon>
        <taxon>Micrococcales</taxon>
        <taxon>Microbacteriaceae</taxon>
        <taxon>Leifsonia</taxon>
    </lineage>
</organism>
<keyword evidence="5 13" id="KW-1133">Transmembrane helix</keyword>
<dbReference type="EMBL" id="JAROCF010000001">
    <property type="protein sequence ID" value="MDN4615071.1"/>
    <property type="molecule type" value="Genomic_DNA"/>
</dbReference>
<feature type="transmembrane region" description="Helical" evidence="13">
    <location>
        <begin position="158"/>
        <end position="178"/>
    </location>
</feature>
<feature type="transmembrane region" description="Helical" evidence="13">
    <location>
        <begin position="210"/>
        <end position="231"/>
    </location>
</feature>
<dbReference type="PANTHER" id="PTHR12428">
    <property type="entry name" value="OXA1"/>
    <property type="match status" value="1"/>
</dbReference>
<evidence type="ECO:0000256" key="3">
    <source>
        <dbReference type="ARBA" id="ARBA00015325"/>
    </source>
</evidence>
<gene>
    <name evidence="15" type="primary">yidC</name>
    <name evidence="15" type="ORF">P5G50_11480</name>
</gene>
<evidence type="ECO:0000256" key="6">
    <source>
        <dbReference type="ARBA" id="ARBA00023136"/>
    </source>
</evidence>
<evidence type="ECO:0000259" key="14">
    <source>
        <dbReference type="Pfam" id="PF02096"/>
    </source>
</evidence>
<dbReference type="InterPro" id="IPR001708">
    <property type="entry name" value="YidC/ALB3/OXA1/COX18"/>
</dbReference>
<keyword evidence="16" id="KW-1185">Reference proteome</keyword>
<proteinExistence type="inferred from homology"/>
<evidence type="ECO:0000313" key="15">
    <source>
        <dbReference type="EMBL" id="MDN4615071.1"/>
    </source>
</evidence>
<evidence type="ECO:0000256" key="11">
    <source>
        <dbReference type="ARBA" id="ARBA00033342"/>
    </source>
</evidence>
<protein>
    <recommendedName>
        <fullName evidence="3">Membrane protein insertase YidC</fullName>
    </recommendedName>
    <alternativeName>
        <fullName evidence="11">Foldase YidC</fullName>
    </alternativeName>
    <alternativeName>
        <fullName evidence="10">Membrane integrase YidC</fullName>
    </alternativeName>
    <alternativeName>
        <fullName evidence="9">Membrane protein YidC</fullName>
    </alternativeName>
</protein>
<evidence type="ECO:0000256" key="9">
    <source>
        <dbReference type="ARBA" id="ARBA00031538"/>
    </source>
</evidence>
<comment type="function">
    <text evidence="7">Required for the insertion and/or proper folding and/or complex formation of integral membrane proteins into the membrane. Involved in integration of membrane proteins that insert both dependently and independently of the Sec translocase complex, as well as at least some lipoproteins. Aids folding of multispanning membrane proteins.</text>
</comment>
<accession>A0ABT8KC98</accession>
<comment type="similarity">
    <text evidence="2">Belongs to the OXA1/ALB3/YidC family. Type 1 subfamily.</text>
</comment>
<comment type="subcellular location">
    <subcellularLocation>
        <location evidence="1 12">Membrane</location>
        <topology evidence="1 12">Multi-pass membrane protein</topology>
    </subcellularLocation>
</comment>
<feature type="domain" description="Membrane insertase YidC/Oxa/ALB C-terminal" evidence="14">
    <location>
        <begin position="38"/>
        <end position="243"/>
    </location>
</feature>
<dbReference type="InterPro" id="IPR028055">
    <property type="entry name" value="YidC/Oxa/ALB_C"/>
</dbReference>
<dbReference type="Proteomes" id="UP001174208">
    <property type="component" value="Unassembled WGS sequence"/>
</dbReference>
<evidence type="ECO:0000256" key="12">
    <source>
        <dbReference type="RuleBase" id="RU003945"/>
    </source>
</evidence>
<feature type="transmembrane region" description="Helical" evidence="13">
    <location>
        <begin position="102"/>
        <end position="122"/>
    </location>
</feature>
<comment type="caution">
    <text evidence="15">The sequence shown here is derived from an EMBL/GenBank/DDBJ whole genome shotgun (WGS) entry which is preliminary data.</text>
</comment>
<evidence type="ECO:0000256" key="10">
    <source>
        <dbReference type="ARBA" id="ARBA00033245"/>
    </source>
</evidence>
<evidence type="ECO:0000256" key="5">
    <source>
        <dbReference type="ARBA" id="ARBA00022989"/>
    </source>
</evidence>
<reference evidence="15" key="1">
    <citation type="submission" date="2023-06" db="EMBL/GenBank/DDBJ databases">
        <title>MT1 and MT2 Draft Genomes of Novel Species.</title>
        <authorList>
            <person name="Venkateswaran K."/>
        </authorList>
    </citation>
    <scope>NUCLEOTIDE SEQUENCE</scope>
    <source>
        <strain evidence="15">F6_8S_P_1B</strain>
    </source>
</reference>
<dbReference type="NCBIfam" id="TIGR03592">
    <property type="entry name" value="yidC_oxa1_cterm"/>
    <property type="match status" value="1"/>
</dbReference>
<evidence type="ECO:0000256" key="2">
    <source>
        <dbReference type="ARBA" id="ARBA00010527"/>
    </source>
</evidence>
<dbReference type="PANTHER" id="PTHR12428:SF65">
    <property type="entry name" value="CYTOCHROME C OXIDASE ASSEMBLY PROTEIN COX18, MITOCHONDRIAL"/>
    <property type="match status" value="1"/>
</dbReference>
<evidence type="ECO:0000256" key="7">
    <source>
        <dbReference type="ARBA" id="ARBA00025034"/>
    </source>
</evidence>
<name>A0ABT8KC98_9MICO</name>
<dbReference type="Pfam" id="PF02096">
    <property type="entry name" value="60KD_IMP"/>
    <property type="match status" value="1"/>
</dbReference>
<keyword evidence="6 13" id="KW-0472">Membrane</keyword>
<evidence type="ECO:0000256" key="13">
    <source>
        <dbReference type="SAM" id="Phobius"/>
    </source>
</evidence>
<evidence type="ECO:0000256" key="4">
    <source>
        <dbReference type="ARBA" id="ARBA00022692"/>
    </source>
</evidence>
<evidence type="ECO:0000313" key="16">
    <source>
        <dbReference type="Proteomes" id="UP001174208"/>
    </source>
</evidence>
<evidence type="ECO:0000256" key="1">
    <source>
        <dbReference type="ARBA" id="ARBA00004141"/>
    </source>
</evidence>
<sequence length="265" mass="28070">MDFFSWPPIAAVLDAAYGFVTALSAAVQPFAGTAAGLVAVVLLTVVVRAVLLPVGVSQVRAEFVRRRLAPKLAELQSKHGHDRELLGRKTIELYQEERTSPFAGMLPLLAQIPVISLVYAVFTHPSIAGHGNALLDERAFGAPLGTSFVGLTGAGPQVWPAIVVYLVVLALIAAVTTVSRKVLALPQQPAPGGPGTAATPPAGMLRALSFLPYVTVVFAAFVPLAAAVYILTSTTWTVLERSTLRRLLDPERRRPTEGGQPSISH</sequence>
<feature type="transmembrane region" description="Helical" evidence="13">
    <location>
        <begin position="35"/>
        <end position="56"/>
    </location>
</feature>
<evidence type="ECO:0000256" key="8">
    <source>
        <dbReference type="ARBA" id="ARBA00026028"/>
    </source>
</evidence>
<comment type="subunit">
    <text evidence="8">Interacts with the Sec translocase complex via SecD. Specifically interacts with transmembrane segments of nascent integral membrane proteins during membrane integration.</text>
</comment>
<keyword evidence="4 12" id="KW-0812">Transmembrane</keyword>